<gene>
    <name evidence="2" type="ORF">F7725_005529</name>
</gene>
<evidence type="ECO:0000313" key="2">
    <source>
        <dbReference type="EMBL" id="KAF3852174.1"/>
    </source>
</evidence>
<organism evidence="2 3">
    <name type="scientific">Dissostichus mawsoni</name>
    <name type="common">Antarctic cod</name>
    <dbReference type="NCBI Taxonomy" id="36200"/>
    <lineage>
        <taxon>Eukaryota</taxon>
        <taxon>Metazoa</taxon>
        <taxon>Chordata</taxon>
        <taxon>Craniata</taxon>
        <taxon>Vertebrata</taxon>
        <taxon>Euteleostomi</taxon>
        <taxon>Actinopterygii</taxon>
        <taxon>Neopterygii</taxon>
        <taxon>Teleostei</taxon>
        <taxon>Neoteleostei</taxon>
        <taxon>Acanthomorphata</taxon>
        <taxon>Eupercaria</taxon>
        <taxon>Perciformes</taxon>
        <taxon>Notothenioidei</taxon>
        <taxon>Nototheniidae</taxon>
        <taxon>Dissostichus</taxon>
    </lineage>
</organism>
<evidence type="ECO:0000256" key="1">
    <source>
        <dbReference type="SAM" id="MobiDB-lite"/>
    </source>
</evidence>
<dbReference type="Proteomes" id="UP000518266">
    <property type="component" value="Unassembled WGS sequence"/>
</dbReference>
<name>A0A7J5YRI8_DISMA</name>
<sequence length="80" mass="9046">MIPKPYMNKKEGNKEGQIVKEKKDRRSADGKISQLEVETKVDGKEDGEEELHFHTTCAVDSNTTPVPGYQHNGRQRHGPD</sequence>
<evidence type="ECO:0000313" key="3">
    <source>
        <dbReference type="Proteomes" id="UP000518266"/>
    </source>
</evidence>
<keyword evidence="3" id="KW-1185">Reference proteome</keyword>
<comment type="caution">
    <text evidence="2">The sequence shown here is derived from an EMBL/GenBank/DDBJ whole genome shotgun (WGS) entry which is preliminary data.</text>
</comment>
<proteinExistence type="predicted"/>
<feature type="compositionally biased region" description="Basic and acidic residues" evidence="1">
    <location>
        <begin position="8"/>
        <end position="29"/>
    </location>
</feature>
<accession>A0A7J5YRI8</accession>
<protein>
    <submittedName>
        <fullName evidence="2">Uncharacterized protein</fullName>
    </submittedName>
</protein>
<feature type="region of interest" description="Disordered" evidence="1">
    <location>
        <begin position="1"/>
        <end position="80"/>
    </location>
</feature>
<dbReference type="EMBL" id="JAAKFY010000009">
    <property type="protein sequence ID" value="KAF3852174.1"/>
    <property type="molecule type" value="Genomic_DNA"/>
</dbReference>
<dbReference type="AlphaFoldDB" id="A0A7J5YRI8"/>
<reference evidence="2 3" key="1">
    <citation type="submission" date="2020-03" db="EMBL/GenBank/DDBJ databases">
        <title>Dissostichus mawsoni Genome sequencing and assembly.</title>
        <authorList>
            <person name="Park H."/>
        </authorList>
    </citation>
    <scope>NUCLEOTIDE SEQUENCE [LARGE SCALE GENOMIC DNA]</scope>
    <source>
        <strain evidence="2">DM0001</strain>
        <tissue evidence="2">Muscle</tissue>
    </source>
</reference>